<sequence>MQEKNSVLKILGLVFILFILFKKVLKFHFIDVPLFLGYCIAFLVILFLTNNFLSKKYLLQVKKYIKIDNRNVLIVTGITTGINFVIIFVLATVLKLIDTTIIGSKHISYFMLYGGFKSVFNFTIFSSTLIALYLYIRFTSLSKDQIIEEQKVITGNVSAQFESLKNQLDPHFLFNSLNVLSALIEEDQQKAVEFNNSLSKTYRYILDQKNKELVPLEEELAFAKTYIALLQMRFEDSLTFEMPQHIKQEGAKVVPLSLQLLLENVIKHNKATASKPIHIIIKEDTDGYLRIENNLNKKQKLDNRQGIGLQNIASRYGLLTSKPIKIEETEDYFVVRIPILTKIIEHMRIIDVPENEQEILIEAKKKVQRIKKFYAHLTSYIMVNTFLIMLNLITSSQFMWSMIVLFAWGIGLVSDAMKTYNYNLFLGKDWEDKKIREYVEKHKNKPKEWD</sequence>
<keyword evidence="1" id="KW-0472">Membrane</keyword>
<dbReference type="EMBL" id="FNDQ01000032">
    <property type="protein sequence ID" value="SDH97745.1"/>
    <property type="molecule type" value="Genomic_DNA"/>
</dbReference>
<feature type="transmembrane region" description="Helical" evidence="1">
    <location>
        <begin position="73"/>
        <end position="97"/>
    </location>
</feature>
<feature type="transmembrane region" description="Helical" evidence="1">
    <location>
        <begin position="399"/>
        <end position="417"/>
    </location>
</feature>
<evidence type="ECO:0000256" key="1">
    <source>
        <dbReference type="SAM" id="Phobius"/>
    </source>
</evidence>
<dbReference type="AlphaFoldDB" id="A0A1G8GTL9"/>
<dbReference type="InterPro" id="IPR010559">
    <property type="entry name" value="Sig_transdc_His_kin_internal"/>
</dbReference>
<feature type="transmembrane region" description="Helical" evidence="1">
    <location>
        <begin position="35"/>
        <end position="53"/>
    </location>
</feature>
<dbReference type="PANTHER" id="PTHR34220">
    <property type="entry name" value="SENSOR HISTIDINE KINASE YPDA"/>
    <property type="match status" value="1"/>
</dbReference>
<feature type="transmembrane region" description="Helical" evidence="1">
    <location>
        <begin position="7"/>
        <end position="29"/>
    </location>
</feature>
<evidence type="ECO:0000259" key="2">
    <source>
        <dbReference type="Pfam" id="PF06580"/>
    </source>
</evidence>
<dbReference type="Pfam" id="PF13239">
    <property type="entry name" value="2TM"/>
    <property type="match status" value="1"/>
</dbReference>
<organism evidence="4 5">
    <name type="scientific">Myroides phaeus</name>
    <dbReference type="NCBI Taxonomy" id="702745"/>
    <lineage>
        <taxon>Bacteria</taxon>
        <taxon>Pseudomonadati</taxon>
        <taxon>Bacteroidota</taxon>
        <taxon>Flavobacteriia</taxon>
        <taxon>Flavobacteriales</taxon>
        <taxon>Flavobacteriaceae</taxon>
        <taxon>Myroides</taxon>
    </lineage>
</organism>
<feature type="domain" description="2TM" evidence="3">
    <location>
        <begin position="362"/>
        <end position="440"/>
    </location>
</feature>
<feature type="transmembrane region" description="Helical" evidence="1">
    <location>
        <begin position="109"/>
        <end position="136"/>
    </location>
</feature>
<keyword evidence="1" id="KW-0812">Transmembrane</keyword>
<dbReference type="InterPro" id="IPR025698">
    <property type="entry name" value="2TM_dom"/>
</dbReference>
<dbReference type="InterPro" id="IPR050640">
    <property type="entry name" value="Bact_2-comp_sensor_kinase"/>
</dbReference>
<keyword evidence="1" id="KW-1133">Transmembrane helix</keyword>
<evidence type="ECO:0000313" key="5">
    <source>
        <dbReference type="Proteomes" id="UP000243588"/>
    </source>
</evidence>
<accession>A0A1G8GTL9</accession>
<feature type="transmembrane region" description="Helical" evidence="1">
    <location>
        <begin position="373"/>
        <end position="393"/>
    </location>
</feature>
<protein>
    <recommendedName>
        <fullName evidence="6">Histidine kinase</fullName>
    </recommendedName>
</protein>
<feature type="domain" description="Signal transduction histidine kinase internal region" evidence="2">
    <location>
        <begin position="159"/>
        <end position="238"/>
    </location>
</feature>
<keyword evidence="5" id="KW-1185">Reference proteome</keyword>
<dbReference type="InterPro" id="IPR036890">
    <property type="entry name" value="HATPase_C_sf"/>
</dbReference>
<gene>
    <name evidence="4" type="ORF">SAMN05421818_13219</name>
</gene>
<reference evidence="5" key="1">
    <citation type="submission" date="2016-10" db="EMBL/GenBank/DDBJ databases">
        <authorList>
            <person name="Varghese N."/>
            <person name="Submissions S."/>
        </authorList>
    </citation>
    <scope>NUCLEOTIDE SEQUENCE [LARGE SCALE GENOMIC DNA]</scope>
    <source>
        <strain evidence="5">DSM 23313</strain>
    </source>
</reference>
<dbReference type="Pfam" id="PF06580">
    <property type="entry name" value="His_kinase"/>
    <property type="match status" value="1"/>
</dbReference>
<name>A0A1G8GTL9_9FLAO</name>
<dbReference type="GO" id="GO:0016020">
    <property type="term" value="C:membrane"/>
    <property type="evidence" value="ECO:0007669"/>
    <property type="project" value="InterPro"/>
</dbReference>
<dbReference type="Gene3D" id="3.30.565.10">
    <property type="entry name" value="Histidine kinase-like ATPase, C-terminal domain"/>
    <property type="match status" value="1"/>
</dbReference>
<dbReference type="PANTHER" id="PTHR34220:SF7">
    <property type="entry name" value="SENSOR HISTIDINE KINASE YPDA"/>
    <property type="match status" value="1"/>
</dbReference>
<evidence type="ECO:0000313" key="4">
    <source>
        <dbReference type="EMBL" id="SDH97745.1"/>
    </source>
</evidence>
<proteinExistence type="predicted"/>
<dbReference type="STRING" id="702745.SAMN05421818_13219"/>
<dbReference type="Proteomes" id="UP000243588">
    <property type="component" value="Unassembled WGS sequence"/>
</dbReference>
<evidence type="ECO:0000259" key="3">
    <source>
        <dbReference type="Pfam" id="PF13239"/>
    </source>
</evidence>
<evidence type="ECO:0008006" key="6">
    <source>
        <dbReference type="Google" id="ProtNLM"/>
    </source>
</evidence>
<dbReference type="GO" id="GO:0000155">
    <property type="term" value="F:phosphorelay sensor kinase activity"/>
    <property type="evidence" value="ECO:0007669"/>
    <property type="project" value="InterPro"/>
</dbReference>